<gene>
    <name evidence="4" type="ORF">RM532_05945</name>
</gene>
<dbReference type="PROSITE" id="PS50110">
    <property type="entry name" value="RESPONSE_REGULATORY"/>
    <property type="match status" value="2"/>
</dbReference>
<comment type="caution">
    <text evidence="4">The sequence shown here is derived from an EMBL/GenBank/DDBJ whole genome shotgun (WGS) entry which is preliminary data.</text>
</comment>
<evidence type="ECO:0000313" key="4">
    <source>
        <dbReference type="EMBL" id="MDT0634492.1"/>
    </source>
</evidence>
<dbReference type="SMART" id="SM00448">
    <property type="entry name" value="REC"/>
    <property type="match status" value="2"/>
</dbReference>
<name>A0ABU3BYU9_9GAMM</name>
<dbReference type="EMBL" id="JAVRIB010000005">
    <property type="protein sequence ID" value="MDT0634492.1"/>
    <property type="molecule type" value="Genomic_DNA"/>
</dbReference>
<evidence type="ECO:0000256" key="2">
    <source>
        <dbReference type="PROSITE-ProRule" id="PRU00169"/>
    </source>
</evidence>
<accession>A0ABU3BYU9</accession>
<dbReference type="InterPro" id="IPR011006">
    <property type="entry name" value="CheY-like_superfamily"/>
</dbReference>
<dbReference type="SUPFAM" id="SSF52172">
    <property type="entry name" value="CheY-like"/>
    <property type="match status" value="2"/>
</dbReference>
<protein>
    <submittedName>
        <fullName evidence="4">Response regulator</fullName>
    </submittedName>
</protein>
<keyword evidence="1 2" id="KW-0597">Phosphoprotein</keyword>
<dbReference type="Gene3D" id="3.40.50.2300">
    <property type="match status" value="2"/>
</dbReference>
<dbReference type="InterPro" id="IPR050595">
    <property type="entry name" value="Bact_response_regulator"/>
</dbReference>
<reference evidence="4 5" key="1">
    <citation type="submission" date="2023-09" db="EMBL/GenBank/DDBJ databases">
        <authorList>
            <person name="Rey-Velasco X."/>
        </authorList>
    </citation>
    <scope>NUCLEOTIDE SEQUENCE [LARGE SCALE GENOMIC DNA]</scope>
    <source>
        <strain evidence="4 5">W335</strain>
    </source>
</reference>
<feature type="domain" description="Response regulatory" evidence="3">
    <location>
        <begin position="173"/>
        <end position="287"/>
    </location>
</feature>
<feature type="modified residue" description="4-aspartylphosphate" evidence="2">
    <location>
        <position position="67"/>
    </location>
</feature>
<dbReference type="PANTHER" id="PTHR44591:SF19">
    <property type="entry name" value="TWO-COMPONENT RESPONSE REGULATOR-RELATED"/>
    <property type="match status" value="1"/>
</dbReference>
<dbReference type="CDD" id="cd17569">
    <property type="entry name" value="REC_HupR-like"/>
    <property type="match status" value="1"/>
</dbReference>
<evidence type="ECO:0000256" key="1">
    <source>
        <dbReference type="ARBA" id="ARBA00022553"/>
    </source>
</evidence>
<feature type="modified residue" description="4-aspartylphosphate" evidence="2">
    <location>
        <position position="221"/>
    </location>
</feature>
<dbReference type="RefSeq" id="WP_311652274.1">
    <property type="nucleotide sequence ID" value="NZ_JAVRIB010000005.1"/>
</dbReference>
<evidence type="ECO:0000313" key="5">
    <source>
        <dbReference type="Proteomes" id="UP001251857"/>
    </source>
</evidence>
<sequence>MSELDPDTPQAPALGSRPRVLFVDDEPRILTSLRMLCRRRYNVRIAEGGEAALAVLREHPVDVLVSDQRMPGMTGFELLREARTIQPGAMRLLLTGYADLNAIIGSINEGEIFRFISKPWVNDELLAIIDEAAAAAAAAPVPAAPAASTPADITDADADMPADTGPSEAAGPGVLVLDPSPARRAEMAGVLGGNYRVIEAADLDTAVERLQSEDIGVLISDVRVENTRIVELLGLLKTHAPNLVSIIVTERADAHDAIDLINRSQVYRFLVRPLRQTMCRISVRSALERHHTLRQNPEQTRRYAARPVTEEPVGLGRGLIDRIRRMRQRLQPGASA</sequence>
<evidence type="ECO:0000259" key="3">
    <source>
        <dbReference type="PROSITE" id="PS50110"/>
    </source>
</evidence>
<organism evidence="4 5">
    <name type="scientific">Spectribacter hydrogenoxidans</name>
    <dbReference type="NCBI Taxonomy" id="3075608"/>
    <lineage>
        <taxon>Bacteria</taxon>
        <taxon>Pseudomonadati</taxon>
        <taxon>Pseudomonadota</taxon>
        <taxon>Gammaproteobacteria</taxon>
        <taxon>Salinisphaerales</taxon>
        <taxon>Salinisphaeraceae</taxon>
        <taxon>Spectribacter</taxon>
    </lineage>
</organism>
<dbReference type="PANTHER" id="PTHR44591">
    <property type="entry name" value="STRESS RESPONSE REGULATOR PROTEIN 1"/>
    <property type="match status" value="1"/>
</dbReference>
<keyword evidence="5" id="KW-1185">Reference proteome</keyword>
<dbReference type="InterPro" id="IPR001789">
    <property type="entry name" value="Sig_transdc_resp-reg_receiver"/>
</dbReference>
<feature type="domain" description="Response regulatory" evidence="3">
    <location>
        <begin position="19"/>
        <end position="133"/>
    </location>
</feature>
<dbReference type="Pfam" id="PF00072">
    <property type="entry name" value="Response_reg"/>
    <property type="match status" value="2"/>
</dbReference>
<proteinExistence type="predicted"/>
<dbReference type="Proteomes" id="UP001251857">
    <property type="component" value="Unassembled WGS sequence"/>
</dbReference>